<gene>
    <name evidence="2" type="ORF">X560_0115</name>
</gene>
<proteinExistence type="predicted"/>
<comment type="caution">
    <text evidence="2">The sequence shown here is derived from an EMBL/GenBank/DDBJ whole genome shotgun (WGS) entry which is preliminary data.</text>
</comment>
<dbReference type="Proteomes" id="UP000052258">
    <property type="component" value="Unassembled WGS sequence"/>
</dbReference>
<dbReference type="PROSITE" id="PS51257">
    <property type="entry name" value="PROKAR_LIPOPROTEIN"/>
    <property type="match status" value="1"/>
</dbReference>
<evidence type="ECO:0000313" key="2">
    <source>
        <dbReference type="EMBL" id="KMT61296.1"/>
    </source>
</evidence>
<feature type="signal peptide" evidence="1">
    <location>
        <begin position="1"/>
        <end position="22"/>
    </location>
</feature>
<feature type="chain" id="PRO_5038728519" description="Lipoprotein" evidence="1">
    <location>
        <begin position="23"/>
        <end position="328"/>
    </location>
</feature>
<evidence type="ECO:0000313" key="3">
    <source>
        <dbReference type="Proteomes" id="UP000052258"/>
    </source>
</evidence>
<reference evidence="2 3" key="1">
    <citation type="journal article" date="2015" name="Genome Biol. Evol.">
        <title>Comparative Genomics of Listeria Sensu Lato: Genus-Wide Differences in Evolutionary Dynamics and the Progressive Gain of Complex, Potentially Pathogenicity-Related Traits through Lateral Gene Transfer.</title>
        <authorList>
            <person name="Chiara M."/>
            <person name="Caruso M."/>
            <person name="D'Erchia A.M."/>
            <person name="Manzari C."/>
            <person name="Fraccalvieri R."/>
            <person name="Goffredo E."/>
            <person name="Latorre L."/>
            <person name="Miccolupo A."/>
            <person name="Padalino I."/>
            <person name="Santagada G."/>
            <person name="Chiocco D."/>
            <person name="Pesole G."/>
            <person name="Horner D.S."/>
            <person name="Parisi A."/>
        </authorList>
    </citation>
    <scope>NUCLEOTIDE SEQUENCE [LARGE SCALE GENOMIC DNA]</scope>
    <source>
        <strain evidence="2 3">1991</strain>
    </source>
</reference>
<dbReference type="SUPFAM" id="SSF48208">
    <property type="entry name" value="Six-hairpin glycosidases"/>
    <property type="match status" value="1"/>
</dbReference>
<keyword evidence="3" id="KW-1185">Reference proteome</keyword>
<dbReference type="PATRIC" id="fig|1430899.3.peg.115"/>
<protein>
    <recommendedName>
        <fullName evidence="4">Lipoprotein</fullName>
    </recommendedName>
</protein>
<dbReference type="AlphaFoldDB" id="A0A0J8JAD7"/>
<evidence type="ECO:0000256" key="1">
    <source>
        <dbReference type="SAM" id="SignalP"/>
    </source>
</evidence>
<dbReference type="EMBL" id="AZHO01000003">
    <property type="protein sequence ID" value="KMT61296.1"/>
    <property type="molecule type" value="Genomic_DNA"/>
</dbReference>
<dbReference type="InterPro" id="IPR012341">
    <property type="entry name" value="6hp_glycosidase-like_sf"/>
</dbReference>
<name>A0A0J8JAD7_9LIST</name>
<keyword evidence="1" id="KW-0732">Signal</keyword>
<dbReference type="RefSeq" id="WP_223196414.1">
    <property type="nucleotide sequence ID" value="NZ_KQ130610.1"/>
</dbReference>
<dbReference type="InterPro" id="IPR008928">
    <property type="entry name" value="6-hairpin_glycosidase_sf"/>
</dbReference>
<dbReference type="Gene3D" id="1.50.10.10">
    <property type="match status" value="1"/>
</dbReference>
<organism evidence="2 3">
    <name type="scientific">Listeria fleischmannii 1991</name>
    <dbReference type="NCBI Taxonomy" id="1430899"/>
    <lineage>
        <taxon>Bacteria</taxon>
        <taxon>Bacillati</taxon>
        <taxon>Bacillota</taxon>
        <taxon>Bacilli</taxon>
        <taxon>Bacillales</taxon>
        <taxon>Listeriaceae</taxon>
        <taxon>Listeria</taxon>
    </lineage>
</organism>
<dbReference type="GO" id="GO:0005975">
    <property type="term" value="P:carbohydrate metabolic process"/>
    <property type="evidence" value="ECO:0007669"/>
    <property type="project" value="InterPro"/>
</dbReference>
<evidence type="ECO:0008006" key="4">
    <source>
        <dbReference type="Google" id="ProtNLM"/>
    </source>
</evidence>
<accession>A0A0J8JAD7</accession>
<sequence length="328" mass="37884">MYKKLIPILAVLLLVSCGQSSGGLPAKTNPKSQTVETHVTENYLAQNGLIADYKNSKEPQYLSESIGLYMNYLVLNHDSETFHTLYKATKEELAFKKNFIKWKWGDKVTTNAFIDDMRLYSALRLASKQFHFPDYDKFASQIASNWKKYGVTDGVPVDFFDFKTKEKAKTLHLSYYNSSAMREIGFSEAAYEPLKKVQATPFFDEIFQDGTYQTTGNEVNMIDQMLIAIEYKRVTHKKEPHFDAFLQGEWAKNNRIYARYNRDTKTATNNVESTAVYALLALYYEETGQKKNYQKAIDKLQMMDTSNALTTHFFDYMHKELVLIKKGS</sequence>